<feature type="domain" description="GST C-terminal" evidence="2">
    <location>
        <begin position="90"/>
        <end position="215"/>
    </location>
</feature>
<dbReference type="SUPFAM" id="SSF47616">
    <property type="entry name" value="GST C-terminal domain-like"/>
    <property type="match status" value="1"/>
</dbReference>
<dbReference type="Gene3D" id="3.40.30.10">
    <property type="entry name" value="Glutaredoxin"/>
    <property type="match status" value="1"/>
</dbReference>
<dbReference type="SFLD" id="SFLDG00358">
    <property type="entry name" value="Main_(cytGST)"/>
    <property type="match status" value="1"/>
</dbReference>
<dbReference type="CDD" id="cd03048">
    <property type="entry name" value="GST_N_Ure2p_like"/>
    <property type="match status" value="1"/>
</dbReference>
<keyword evidence="3" id="KW-0560">Oxidoreductase</keyword>
<dbReference type="InterPro" id="IPR036249">
    <property type="entry name" value="Thioredoxin-like_sf"/>
</dbReference>
<dbReference type="InterPro" id="IPR040079">
    <property type="entry name" value="Glutathione_S-Trfase"/>
</dbReference>
<organism evidence="3 4">
    <name type="scientific">Sphingopyxis fribergensis</name>
    <dbReference type="NCBI Taxonomy" id="1515612"/>
    <lineage>
        <taxon>Bacteria</taxon>
        <taxon>Pseudomonadati</taxon>
        <taxon>Pseudomonadota</taxon>
        <taxon>Alphaproteobacteria</taxon>
        <taxon>Sphingomonadales</taxon>
        <taxon>Sphingomonadaceae</taxon>
        <taxon>Sphingopyxis</taxon>
    </lineage>
</organism>
<dbReference type="InterPro" id="IPR004045">
    <property type="entry name" value="Glutathione_S-Trfase_N"/>
</dbReference>
<dbReference type="SUPFAM" id="SSF52833">
    <property type="entry name" value="Thioredoxin-like"/>
    <property type="match status" value="1"/>
</dbReference>
<evidence type="ECO:0000313" key="3">
    <source>
        <dbReference type="EMBL" id="AJA08142.1"/>
    </source>
</evidence>
<protein>
    <submittedName>
        <fullName evidence="3">Disulfide-bond oxidoreductase YfcG</fullName>
        <ecNumber evidence="3">1.8.4.-</ecNumber>
    </submittedName>
</protein>
<dbReference type="InterPro" id="IPR010987">
    <property type="entry name" value="Glutathione-S-Trfase_C-like"/>
</dbReference>
<evidence type="ECO:0000259" key="1">
    <source>
        <dbReference type="PROSITE" id="PS50404"/>
    </source>
</evidence>
<dbReference type="EMBL" id="CP009122">
    <property type="protein sequence ID" value="AJA08142.1"/>
    <property type="molecule type" value="Genomic_DNA"/>
</dbReference>
<dbReference type="SFLD" id="SFLDG01151">
    <property type="entry name" value="Main.2:_Nu-like"/>
    <property type="match status" value="1"/>
</dbReference>
<reference evidence="3 4" key="1">
    <citation type="journal article" date="2015" name="Int. J. Syst. Evol. Microbiol.">
        <title>Description of Sphingopyxis fribergensis sp. nov. - a soil bacterium with the ability to degrade styrene and phenylacetic acid.</title>
        <authorList>
            <person name="Oelschlagel M."/>
            <person name="Ruckert C."/>
            <person name="Kalinowski J."/>
            <person name="Schmidt G."/>
            <person name="Schlomann M."/>
            <person name="Tischler D."/>
        </authorList>
    </citation>
    <scope>NUCLEOTIDE SEQUENCE [LARGE SCALE GENOMIC DNA]</scope>
    <source>
        <strain evidence="3 4">Kp5.2</strain>
    </source>
</reference>
<dbReference type="InterPro" id="IPR036282">
    <property type="entry name" value="Glutathione-S-Trfase_C_sf"/>
</dbReference>
<dbReference type="PROSITE" id="PS50404">
    <property type="entry name" value="GST_NTER"/>
    <property type="match status" value="1"/>
</dbReference>
<dbReference type="AlphaFoldDB" id="A0A0A7PJN1"/>
<dbReference type="KEGG" id="sphk:SKP52_06085"/>
<dbReference type="SFLD" id="SFLDS00019">
    <property type="entry name" value="Glutathione_Transferase_(cytos"/>
    <property type="match status" value="1"/>
</dbReference>
<dbReference type="GO" id="GO:0016491">
    <property type="term" value="F:oxidoreductase activity"/>
    <property type="evidence" value="ECO:0007669"/>
    <property type="project" value="UniProtKB-KW"/>
</dbReference>
<dbReference type="EC" id="1.8.4.-" evidence="3"/>
<dbReference type="PANTHER" id="PTHR44051:SF19">
    <property type="entry name" value="DISULFIDE-BOND OXIDOREDUCTASE YFCG"/>
    <property type="match status" value="1"/>
</dbReference>
<gene>
    <name evidence="3" type="ORF">SKP52_06085</name>
</gene>
<dbReference type="STRING" id="1515612.SKP52_06085"/>
<evidence type="ECO:0000313" key="4">
    <source>
        <dbReference type="Proteomes" id="UP000030907"/>
    </source>
</evidence>
<dbReference type="RefSeq" id="WP_039572810.1">
    <property type="nucleotide sequence ID" value="NZ_CP009122.1"/>
</dbReference>
<proteinExistence type="predicted"/>
<sequence length="241" mass="26572">MIDLHYSATPNGQKIAIMLEEIGEPYRVIPYDIFDGDQLTVEFGRVNPNHKLPAIVDQDPAGGGDPITVFESGAILQYLAEKSGRFLPAPGAARAATLSWLTWQVAGLGPMGGQASHFLRYAPAGQDYATARYTKELNRLLTVLENRLEKSAYVAGEDYSIADMAIWPGRASAFVMGMGLDEWPAMRAWFERISERPAVARAMAREDLKPPAKYVGRHQMLDDKEWSNMFGDANHAAVKGD</sequence>
<feature type="domain" description="GST N-terminal" evidence="1">
    <location>
        <begin position="1"/>
        <end position="87"/>
    </location>
</feature>
<dbReference type="Pfam" id="PF00043">
    <property type="entry name" value="GST_C"/>
    <property type="match status" value="1"/>
</dbReference>
<dbReference type="Proteomes" id="UP000030907">
    <property type="component" value="Chromosome"/>
</dbReference>
<dbReference type="Pfam" id="PF13409">
    <property type="entry name" value="GST_N_2"/>
    <property type="match status" value="1"/>
</dbReference>
<dbReference type="PANTHER" id="PTHR44051">
    <property type="entry name" value="GLUTATHIONE S-TRANSFERASE-RELATED"/>
    <property type="match status" value="1"/>
</dbReference>
<name>A0A0A7PJN1_9SPHN</name>
<dbReference type="OrthoDB" id="9803562at2"/>
<dbReference type="PROSITE" id="PS50405">
    <property type="entry name" value="GST_CTER"/>
    <property type="match status" value="1"/>
</dbReference>
<dbReference type="InterPro" id="IPR004046">
    <property type="entry name" value="GST_C"/>
</dbReference>
<dbReference type="Gene3D" id="1.20.1050.10">
    <property type="match status" value="1"/>
</dbReference>
<accession>A0A0A7PJN1</accession>
<dbReference type="HOGENOM" id="CLU_011226_14_4_5"/>
<evidence type="ECO:0000259" key="2">
    <source>
        <dbReference type="PROSITE" id="PS50405"/>
    </source>
</evidence>
<keyword evidence="4" id="KW-1185">Reference proteome</keyword>